<protein>
    <recommendedName>
        <fullName evidence="3">Protein GrpE</fullName>
    </recommendedName>
    <alternativeName>
        <fullName evidence="3">HSP-70 cofactor</fullName>
    </alternativeName>
</protein>
<dbReference type="SUPFAM" id="SSF58014">
    <property type="entry name" value="Coiled-coil domain of nucleotide exchange factor GrpE"/>
    <property type="match status" value="1"/>
</dbReference>
<keyword evidence="3" id="KW-0346">Stress response</keyword>
<dbReference type="STRING" id="1802516.A3A75_00945"/>
<reference evidence="5 6" key="1">
    <citation type="journal article" date="2016" name="Nat. Commun.">
        <title>Thousands of microbial genomes shed light on interconnected biogeochemical processes in an aquifer system.</title>
        <authorList>
            <person name="Anantharaman K."/>
            <person name="Brown C.T."/>
            <person name="Hug L.A."/>
            <person name="Sharon I."/>
            <person name="Castelle C.J."/>
            <person name="Probst A.J."/>
            <person name="Thomas B.C."/>
            <person name="Singh A."/>
            <person name="Wilkins M.J."/>
            <person name="Karaoz U."/>
            <person name="Brodie E.L."/>
            <person name="Williams K.H."/>
            <person name="Hubbard S.S."/>
            <person name="Banfield J.F."/>
        </authorList>
    </citation>
    <scope>NUCLEOTIDE SEQUENCE [LARGE SCALE GENOMIC DNA]</scope>
</reference>
<dbReference type="PANTHER" id="PTHR21237:SF23">
    <property type="entry name" value="GRPE PROTEIN HOMOLOG, MITOCHONDRIAL"/>
    <property type="match status" value="1"/>
</dbReference>
<comment type="subcellular location">
    <subcellularLocation>
        <location evidence="3">Cytoplasm</location>
    </subcellularLocation>
</comment>
<accession>A0A1F8B6Q8</accession>
<proteinExistence type="inferred from homology"/>
<dbReference type="Pfam" id="PF01025">
    <property type="entry name" value="GrpE"/>
    <property type="match status" value="1"/>
</dbReference>
<evidence type="ECO:0000256" key="4">
    <source>
        <dbReference type="RuleBase" id="RU004478"/>
    </source>
</evidence>
<comment type="function">
    <text evidence="3">Participates actively in the response to hyperosmotic and heat shock by preventing the aggregation of stress-denatured proteins, in association with DnaK and GrpE. It is the nucleotide exchange factor for DnaK and may function as a thermosensor. Unfolded proteins bind initially to DnaJ; upon interaction with the DnaJ-bound protein, DnaK hydrolyzes its bound ATP, resulting in the formation of a stable complex. GrpE releases ADP from DnaK; ATP binding to DnaK triggers the release of the substrate protein, thus completing the reaction cycle. Several rounds of ATP-dependent interactions between DnaJ, DnaK and GrpE are required for fully efficient folding.</text>
</comment>
<dbReference type="HAMAP" id="MF_01151">
    <property type="entry name" value="GrpE"/>
    <property type="match status" value="1"/>
</dbReference>
<sequence>MRKPKDNQQADGKDKGKVEELKNQLVRTLADYDNLRKRTESEREAWFKFAAERIVIRLLPILDSIESAQNHLKDQGLEIALSEFKKVLNEEGLVEISPKQGDEFDPEVHEAIELVEAPGPVSDSESLETRREGLLRTERFSEPEVRPGGGEKGKIEELVLTGWKFEDLSALPAQAGRAGGKVVRPAKVKVTKLS</sequence>
<keyword evidence="2 3" id="KW-0143">Chaperone</keyword>
<dbReference type="InterPro" id="IPR000740">
    <property type="entry name" value="GrpE"/>
</dbReference>
<gene>
    <name evidence="3" type="primary">grpE</name>
    <name evidence="5" type="ORF">A3A75_00945</name>
</gene>
<dbReference type="PANTHER" id="PTHR21237">
    <property type="entry name" value="GRPE PROTEIN"/>
    <property type="match status" value="1"/>
</dbReference>
<dbReference type="InterPro" id="IPR013805">
    <property type="entry name" value="GrpE_CC"/>
</dbReference>
<comment type="subunit">
    <text evidence="3">Homodimer.</text>
</comment>
<name>A0A1F8B6Q8_9BACT</name>
<dbReference type="PRINTS" id="PR00773">
    <property type="entry name" value="GRPEPROTEIN"/>
</dbReference>
<dbReference type="GO" id="GO:0051087">
    <property type="term" value="F:protein-folding chaperone binding"/>
    <property type="evidence" value="ECO:0007669"/>
    <property type="project" value="InterPro"/>
</dbReference>
<keyword evidence="3" id="KW-0963">Cytoplasm</keyword>
<evidence type="ECO:0000313" key="5">
    <source>
        <dbReference type="EMBL" id="OGM59697.1"/>
    </source>
</evidence>
<evidence type="ECO:0000256" key="3">
    <source>
        <dbReference type="HAMAP-Rule" id="MF_01151"/>
    </source>
</evidence>
<dbReference type="EMBL" id="MGHC01000018">
    <property type="protein sequence ID" value="OGM59697.1"/>
    <property type="molecule type" value="Genomic_DNA"/>
</dbReference>
<dbReference type="AlphaFoldDB" id="A0A1F8B6Q8"/>
<comment type="caution">
    <text evidence="5">The sequence shown here is derived from an EMBL/GenBank/DDBJ whole genome shotgun (WGS) entry which is preliminary data.</text>
</comment>
<comment type="similarity">
    <text evidence="1 3 4">Belongs to the GrpE family.</text>
</comment>
<evidence type="ECO:0000256" key="1">
    <source>
        <dbReference type="ARBA" id="ARBA00009054"/>
    </source>
</evidence>
<dbReference type="GO" id="GO:0005737">
    <property type="term" value="C:cytoplasm"/>
    <property type="evidence" value="ECO:0007669"/>
    <property type="project" value="UniProtKB-SubCell"/>
</dbReference>
<organism evidence="5 6">
    <name type="scientific">Candidatus Woesebacteria bacterium RIFCSPLOWO2_01_FULL_39_10</name>
    <dbReference type="NCBI Taxonomy" id="1802516"/>
    <lineage>
        <taxon>Bacteria</taxon>
        <taxon>Candidatus Woeseibacteriota</taxon>
    </lineage>
</organism>
<dbReference type="InterPro" id="IPR009012">
    <property type="entry name" value="GrpE_head"/>
</dbReference>
<dbReference type="GO" id="GO:0000774">
    <property type="term" value="F:adenyl-nucleotide exchange factor activity"/>
    <property type="evidence" value="ECO:0007669"/>
    <property type="project" value="InterPro"/>
</dbReference>
<dbReference type="Gene3D" id="2.30.22.10">
    <property type="entry name" value="Head domain of nucleotide exchange factor GrpE"/>
    <property type="match status" value="1"/>
</dbReference>
<evidence type="ECO:0000256" key="2">
    <source>
        <dbReference type="ARBA" id="ARBA00023186"/>
    </source>
</evidence>
<evidence type="ECO:0000313" key="6">
    <source>
        <dbReference type="Proteomes" id="UP000179018"/>
    </source>
</evidence>
<dbReference type="GO" id="GO:0042803">
    <property type="term" value="F:protein homodimerization activity"/>
    <property type="evidence" value="ECO:0007669"/>
    <property type="project" value="InterPro"/>
</dbReference>
<dbReference type="GO" id="GO:0051082">
    <property type="term" value="F:unfolded protein binding"/>
    <property type="evidence" value="ECO:0007669"/>
    <property type="project" value="TreeGrafter"/>
</dbReference>
<dbReference type="GO" id="GO:0006457">
    <property type="term" value="P:protein folding"/>
    <property type="evidence" value="ECO:0007669"/>
    <property type="project" value="InterPro"/>
</dbReference>
<dbReference type="CDD" id="cd00446">
    <property type="entry name" value="GrpE"/>
    <property type="match status" value="1"/>
</dbReference>
<dbReference type="Gene3D" id="3.90.20.20">
    <property type="match status" value="1"/>
</dbReference>
<dbReference type="Proteomes" id="UP000179018">
    <property type="component" value="Unassembled WGS sequence"/>
</dbReference>